<keyword evidence="2" id="KW-0808">Transferase</keyword>
<accession>A0A6A0AFW9</accession>
<sequence>MAAKEKAEAISAVLYPNDSTPEGKELRLKQQYFFVAASLQDVLTYAMAYDNPIPGYDTPTTSNLRLWDAQPLAEFDLTAFNAGDYDKAMAAKEKAEAISAVLYPNDSTPEGKELRLKQQYFFVAASLQHSPVETSP</sequence>
<evidence type="ECO:0000256" key="1">
    <source>
        <dbReference type="ARBA" id="ARBA00006047"/>
    </source>
</evidence>
<dbReference type="GO" id="GO:0008184">
    <property type="term" value="F:glycogen phosphorylase activity"/>
    <property type="evidence" value="ECO:0007669"/>
    <property type="project" value="InterPro"/>
</dbReference>
<dbReference type="PANTHER" id="PTHR11468:SF30">
    <property type="entry name" value="ALPHA-1,4 GLUCAN PHOSPHORYLASE"/>
    <property type="match status" value="1"/>
</dbReference>
<evidence type="ECO:0000313" key="4">
    <source>
        <dbReference type="Proteomes" id="UP000485058"/>
    </source>
</evidence>
<dbReference type="InterPro" id="IPR000811">
    <property type="entry name" value="Glyco_trans_35"/>
</dbReference>
<dbReference type="GO" id="GO:0005737">
    <property type="term" value="C:cytoplasm"/>
    <property type="evidence" value="ECO:0007669"/>
    <property type="project" value="TreeGrafter"/>
</dbReference>
<dbReference type="SUPFAM" id="SSF53756">
    <property type="entry name" value="UDP-Glycosyltransferase/glycogen phosphorylase"/>
    <property type="match status" value="2"/>
</dbReference>
<comment type="catalytic activity">
    <reaction evidence="2">
        <text>[(1-&gt;4)-alpha-D-glucosyl](n) + phosphate = [(1-&gt;4)-alpha-D-glucosyl](n-1) + alpha-D-glucose 1-phosphate</text>
        <dbReference type="Rhea" id="RHEA:41732"/>
        <dbReference type="Rhea" id="RHEA-COMP:9584"/>
        <dbReference type="Rhea" id="RHEA-COMP:9586"/>
        <dbReference type="ChEBI" id="CHEBI:15444"/>
        <dbReference type="ChEBI" id="CHEBI:43474"/>
        <dbReference type="ChEBI" id="CHEBI:58601"/>
        <dbReference type="EC" id="2.4.1.1"/>
    </reaction>
</comment>
<proteinExistence type="inferred from homology"/>
<comment type="function">
    <text evidence="2">Allosteric enzyme that catalyzes the rate-limiting step in glycogen catabolism, the phosphorolytic cleavage of glycogen to produce glucose-1-phosphate, and plays a central role in maintaining cellular and organismal glucose homeostasis.</text>
</comment>
<name>A0A6A0AFW9_HAELA</name>
<keyword evidence="2" id="KW-0119">Carbohydrate metabolism</keyword>
<comment type="cofactor">
    <cofactor evidence="2">
        <name>pyridoxal 5'-phosphate</name>
        <dbReference type="ChEBI" id="CHEBI:597326"/>
    </cofactor>
</comment>
<dbReference type="GO" id="GO:0030170">
    <property type="term" value="F:pyridoxal phosphate binding"/>
    <property type="evidence" value="ECO:0007669"/>
    <property type="project" value="TreeGrafter"/>
</dbReference>
<comment type="similarity">
    <text evidence="1 2">Belongs to the glycogen phosphorylase family.</text>
</comment>
<dbReference type="Proteomes" id="UP000485058">
    <property type="component" value="Unassembled WGS sequence"/>
</dbReference>
<reference evidence="3 4" key="1">
    <citation type="submission" date="2020-02" db="EMBL/GenBank/DDBJ databases">
        <title>Draft genome sequence of Haematococcus lacustris strain NIES-144.</title>
        <authorList>
            <person name="Morimoto D."/>
            <person name="Nakagawa S."/>
            <person name="Yoshida T."/>
            <person name="Sawayama S."/>
        </authorList>
    </citation>
    <scope>NUCLEOTIDE SEQUENCE [LARGE SCALE GENOMIC DNA]</scope>
    <source>
        <strain evidence="3 4">NIES-144</strain>
    </source>
</reference>
<comment type="caution">
    <text evidence="3">The sequence shown here is derived from an EMBL/GenBank/DDBJ whole genome shotgun (WGS) entry which is preliminary data.</text>
</comment>
<dbReference type="Pfam" id="PF00343">
    <property type="entry name" value="Phosphorylase"/>
    <property type="match status" value="2"/>
</dbReference>
<dbReference type="AlphaFoldDB" id="A0A6A0AFW9"/>
<dbReference type="PANTHER" id="PTHR11468">
    <property type="entry name" value="GLYCOGEN PHOSPHORYLASE"/>
    <property type="match status" value="1"/>
</dbReference>
<keyword evidence="2" id="KW-0663">Pyridoxal phosphate</keyword>
<protein>
    <recommendedName>
        <fullName evidence="2">Alpha-1,4 glucan phosphorylase</fullName>
        <ecNumber evidence="2">2.4.1.1</ecNumber>
    </recommendedName>
</protein>
<evidence type="ECO:0000313" key="3">
    <source>
        <dbReference type="EMBL" id="GFH31492.1"/>
    </source>
</evidence>
<organism evidence="3 4">
    <name type="scientific">Haematococcus lacustris</name>
    <name type="common">Green alga</name>
    <name type="synonym">Haematococcus pluvialis</name>
    <dbReference type="NCBI Taxonomy" id="44745"/>
    <lineage>
        <taxon>Eukaryota</taxon>
        <taxon>Viridiplantae</taxon>
        <taxon>Chlorophyta</taxon>
        <taxon>core chlorophytes</taxon>
        <taxon>Chlorophyceae</taxon>
        <taxon>CS clade</taxon>
        <taxon>Chlamydomonadales</taxon>
        <taxon>Haematococcaceae</taxon>
        <taxon>Haematococcus</taxon>
    </lineage>
</organism>
<dbReference type="GO" id="GO:0005980">
    <property type="term" value="P:glycogen catabolic process"/>
    <property type="evidence" value="ECO:0007669"/>
    <property type="project" value="TreeGrafter"/>
</dbReference>
<gene>
    <name evidence="3" type="ORF">HaLaN_30552</name>
</gene>
<dbReference type="Gene3D" id="3.40.50.2000">
    <property type="entry name" value="Glycogen Phosphorylase B"/>
    <property type="match status" value="2"/>
</dbReference>
<dbReference type="EC" id="2.4.1.1" evidence="2"/>
<keyword evidence="4" id="KW-1185">Reference proteome</keyword>
<evidence type="ECO:0000256" key="2">
    <source>
        <dbReference type="RuleBase" id="RU000587"/>
    </source>
</evidence>
<keyword evidence="2" id="KW-0328">Glycosyltransferase</keyword>
<dbReference type="EMBL" id="BLLF01005674">
    <property type="protein sequence ID" value="GFH31492.1"/>
    <property type="molecule type" value="Genomic_DNA"/>
</dbReference>